<evidence type="ECO:0000256" key="14">
    <source>
        <dbReference type="ARBA" id="ARBA00047891"/>
    </source>
</evidence>
<dbReference type="SMART" id="SM00859">
    <property type="entry name" value="Semialdhyde_dh"/>
    <property type="match status" value="1"/>
</dbReference>
<keyword evidence="12 15" id="KW-0457">Lysine biosynthesis</keyword>
<keyword evidence="10 15" id="KW-0220">Diaminopimelate biosynthesis</keyword>
<dbReference type="UniPathway" id="UPA00034">
    <property type="reaction ID" value="UER00016"/>
</dbReference>
<dbReference type="SUPFAM" id="SSF55347">
    <property type="entry name" value="Glyceraldehyde-3-phosphate dehydrogenase-like, C-terminal domain"/>
    <property type="match status" value="1"/>
</dbReference>
<reference evidence="18 19" key="1">
    <citation type="submission" date="2018-08" db="EMBL/GenBank/DDBJ databases">
        <title>A genome reference for cultivated species of the human gut microbiota.</title>
        <authorList>
            <person name="Zou Y."/>
            <person name="Xue W."/>
            <person name="Luo G."/>
        </authorList>
    </citation>
    <scope>NUCLEOTIDE SEQUENCE [LARGE SCALE GENOMIC DNA]</scope>
    <source>
        <strain evidence="18 19">AF42-9</strain>
    </source>
</reference>
<dbReference type="EC" id="1.2.1.11" evidence="6 15"/>
<dbReference type="GO" id="GO:0019877">
    <property type="term" value="P:diaminopimelate biosynthetic process"/>
    <property type="evidence" value="ECO:0007669"/>
    <property type="project" value="UniProtKB-UniRule"/>
</dbReference>
<evidence type="ECO:0000256" key="15">
    <source>
        <dbReference type="HAMAP-Rule" id="MF_02121"/>
    </source>
</evidence>
<dbReference type="InterPro" id="IPR036291">
    <property type="entry name" value="NAD(P)-bd_dom_sf"/>
</dbReference>
<dbReference type="EMBL" id="QRNO01000003">
    <property type="protein sequence ID" value="RHK52830.1"/>
    <property type="molecule type" value="Genomic_DNA"/>
</dbReference>
<dbReference type="AlphaFoldDB" id="A0A3R6MNW7"/>
<evidence type="ECO:0000256" key="9">
    <source>
        <dbReference type="ARBA" id="ARBA00022857"/>
    </source>
</evidence>
<dbReference type="CDD" id="cd02316">
    <property type="entry name" value="VcASADH2_like_N"/>
    <property type="match status" value="1"/>
</dbReference>
<evidence type="ECO:0000256" key="12">
    <source>
        <dbReference type="ARBA" id="ARBA00023154"/>
    </source>
</evidence>
<dbReference type="InterPro" id="IPR000534">
    <property type="entry name" value="Semialdehyde_DH_NAD-bd"/>
</dbReference>
<keyword evidence="11 15" id="KW-0560">Oxidoreductase</keyword>
<evidence type="ECO:0000256" key="5">
    <source>
        <dbReference type="ARBA" id="ARBA00011738"/>
    </source>
</evidence>
<evidence type="ECO:0000256" key="8">
    <source>
        <dbReference type="ARBA" id="ARBA00022697"/>
    </source>
</evidence>
<proteinExistence type="inferred from homology"/>
<dbReference type="InterPro" id="IPR012280">
    <property type="entry name" value="Semialdhyde_DH_dimer_dom"/>
</dbReference>
<comment type="pathway">
    <text evidence="3 15">Amino-acid biosynthesis; L-threonine biosynthesis; L-threonine from L-aspartate: step 2/5.</text>
</comment>
<dbReference type="SUPFAM" id="SSF51735">
    <property type="entry name" value="NAD(P)-binding Rossmann-fold domains"/>
    <property type="match status" value="1"/>
</dbReference>
<feature type="active site" description="Acyl-thioester intermediate" evidence="15 16">
    <location>
        <position position="128"/>
    </location>
</feature>
<dbReference type="GO" id="GO:0004073">
    <property type="term" value="F:aspartate-semialdehyde dehydrogenase activity"/>
    <property type="evidence" value="ECO:0007669"/>
    <property type="project" value="UniProtKB-UniRule"/>
</dbReference>
<feature type="binding site" evidence="15">
    <location>
        <position position="233"/>
    </location>
    <ligand>
        <name>substrate</name>
    </ligand>
</feature>
<dbReference type="GO" id="GO:0050661">
    <property type="term" value="F:NADP binding"/>
    <property type="evidence" value="ECO:0007669"/>
    <property type="project" value="UniProtKB-UniRule"/>
</dbReference>
<evidence type="ECO:0000256" key="4">
    <source>
        <dbReference type="ARBA" id="ARBA00010584"/>
    </source>
</evidence>
<dbReference type="GO" id="GO:0071266">
    <property type="term" value="P:'de novo' L-methionine biosynthetic process"/>
    <property type="evidence" value="ECO:0007669"/>
    <property type="project" value="UniProtKB-UniRule"/>
</dbReference>
<dbReference type="InterPro" id="IPR005986">
    <property type="entry name" value="Asp_semialdehyde_DH_beta"/>
</dbReference>
<evidence type="ECO:0000256" key="2">
    <source>
        <dbReference type="ARBA" id="ARBA00005076"/>
    </source>
</evidence>
<evidence type="ECO:0000256" key="3">
    <source>
        <dbReference type="ARBA" id="ARBA00005097"/>
    </source>
</evidence>
<dbReference type="GO" id="GO:0009097">
    <property type="term" value="P:isoleucine biosynthetic process"/>
    <property type="evidence" value="ECO:0007669"/>
    <property type="project" value="UniProtKB-UniRule"/>
</dbReference>
<dbReference type="GO" id="GO:0046983">
    <property type="term" value="F:protein dimerization activity"/>
    <property type="evidence" value="ECO:0007669"/>
    <property type="project" value="InterPro"/>
</dbReference>
<dbReference type="Proteomes" id="UP000286598">
    <property type="component" value="Unassembled WGS sequence"/>
</dbReference>
<comment type="caution">
    <text evidence="18">The sequence shown here is derived from an EMBL/GenBank/DDBJ whole genome shotgun (WGS) entry which is preliminary data.</text>
</comment>
<dbReference type="Pfam" id="PF02774">
    <property type="entry name" value="Semialdhyde_dhC"/>
    <property type="match status" value="1"/>
</dbReference>
<feature type="binding site" evidence="15">
    <location>
        <position position="155"/>
    </location>
    <ligand>
        <name>substrate</name>
    </ligand>
</feature>
<evidence type="ECO:0000256" key="1">
    <source>
        <dbReference type="ARBA" id="ARBA00005021"/>
    </source>
</evidence>
<feature type="binding site" evidence="15">
    <location>
        <begin position="158"/>
        <end position="159"/>
    </location>
    <ligand>
        <name>NADP(+)</name>
        <dbReference type="ChEBI" id="CHEBI:58349"/>
    </ligand>
</feature>
<comment type="pathway">
    <text evidence="2 15">Amino-acid biosynthesis; L-lysine biosynthesis via DAP pathway; (S)-tetrahydrodipicolinate from L-aspartate: step 2/4.</text>
</comment>
<dbReference type="GO" id="GO:0051287">
    <property type="term" value="F:NAD binding"/>
    <property type="evidence" value="ECO:0007669"/>
    <property type="project" value="InterPro"/>
</dbReference>
<dbReference type="NCBIfam" id="NF011456">
    <property type="entry name" value="PRK14874.1"/>
    <property type="match status" value="1"/>
</dbReference>
<dbReference type="OrthoDB" id="9805684at2"/>
<sequence length="336" mass="37210">MNVAIVGASGAVGQEFLRILAEREFPIDNLVLFGSERSAGKKYTFKGKEYEVKLLQHNDDFKDIDVAFTSAGGGTSKEYAETITKYGAVMIDNSSAFRMCDDVPLVVPECNAEDALKRPRGIIANPNCTTIMMVVVLKPLEQLSHIKRIHIASYQSASGAGAAAMAELQEQYRELVNNEPVKVEKFPHQLAYNVIPQIDVFTDNGYTKEEMKMFNETRKIMHSDVRCSAMCVRVSSLRSHSESVWIETERPISVEEAQKAIAAAPGCTLKDDPQNLVYPMPLETAGKDDVFVGRVRKDLADDCGLTFWLSGDQIRKGAALNAVQIAEYLYKVGDLK</sequence>
<protein>
    <recommendedName>
        <fullName evidence="6 15">Aspartate-semialdehyde dehydrogenase</fullName>
        <shortName evidence="15">ASA dehydrogenase</shortName>
        <shortName evidence="15">ASADH</shortName>
        <ecNumber evidence="6 15">1.2.1.11</ecNumber>
    </recommendedName>
    <alternativeName>
        <fullName evidence="15">Aspartate-beta-semialdehyde dehydrogenase</fullName>
    </alternativeName>
</protein>
<evidence type="ECO:0000256" key="6">
    <source>
        <dbReference type="ARBA" id="ARBA00013120"/>
    </source>
</evidence>
<evidence type="ECO:0000313" key="19">
    <source>
        <dbReference type="Proteomes" id="UP000286598"/>
    </source>
</evidence>
<dbReference type="PIRSF" id="PIRSF000148">
    <property type="entry name" value="ASA_dh"/>
    <property type="match status" value="1"/>
</dbReference>
<keyword evidence="7 15" id="KW-0028">Amino-acid biosynthesis</keyword>
<dbReference type="PANTHER" id="PTHR46278:SF2">
    <property type="entry name" value="ASPARTATE-SEMIALDEHYDE DEHYDROGENASE"/>
    <property type="match status" value="1"/>
</dbReference>
<dbReference type="GO" id="GO:0009088">
    <property type="term" value="P:threonine biosynthetic process"/>
    <property type="evidence" value="ECO:0007669"/>
    <property type="project" value="UniProtKB-UniRule"/>
</dbReference>
<evidence type="ECO:0000256" key="7">
    <source>
        <dbReference type="ARBA" id="ARBA00022605"/>
    </source>
</evidence>
<gene>
    <name evidence="15" type="primary">asd</name>
    <name evidence="18" type="ORF">DW060_01310</name>
</gene>
<evidence type="ECO:0000313" key="18">
    <source>
        <dbReference type="EMBL" id="RHK52830.1"/>
    </source>
</evidence>
<keyword evidence="13 15" id="KW-0486">Methionine biosynthesis</keyword>
<organism evidence="18 19">
    <name type="scientific">Leyella stercorea</name>
    <dbReference type="NCBI Taxonomy" id="363265"/>
    <lineage>
        <taxon>Bacteria</taxon>
        <taxon>Pseudomonadati</taxon>
        <taxon>Bacteroidota</taxon>
        <taxon>Bacteroidia</taxon>
        <taxon>Bacteroidales</taxon>
        <taxon>Prevotellaceae</taxon>
        <taxon>Leyella</taxon>
    </lineage>
</organism>
<feature type="active site" description="Proton acceptor" evidence="15 16">
    <location>
        <position position="240"/>
    </location>
</feature>
<dbReference type="UniPathway" id="UPA00050">
    <property type="reaction ID" value="UER00463"/>
</dbReference>
<dbReference type="NCBIfam" id="TIGR01296">
    <property type="entry name" value="asd_B"/>
    <property type="match status" value="1"/>
</dbReference>
<feature type="binding site" evidence="15">
    <location>
        <begin position="9"/>
        <end position="12"/>
    </location>
    <ligand>
        <name>NADP(+)</name>
        <dbReference type="ChEBI" id="CHEBI:58349"/>
    </ligand>
</feature>
<dbReference type="InterPro" id="IPR012080">
    <property type="entry name" value="Asp_semialdehyde_DH"/>
</dbReference>
<dbReference type="Gene3D" id="3.30.360.10">
    <property type="entry name" value="Dihydrodipicolinate Reductase, domain 2"/>
    <property type="match status" value="1"/>
</dbReference>
<dbReference type="HAMAP" id="MF_02121">
    <property type="entry name" value="ASADH"/>
    <property type="match status" value="1"/>
</dbReference>
<name>A0A3R6MNW7_9BACT</name>
<evidence type="ECO:0000256" key="11">
    <source>
        <dbReference type="ARBA" id="ARBA00023002"/>
    </source>
</evidence>
<feature type="binding site" evidence="15">
    <location>
        <begin position="37"/>
        <end position="38"/>
    </location>
    <ligand>
        <name>NADP(+)</name>
        <dbReference type="ChEBI" id="CHEBI:58349"/>
    </ligand>
</feature>
<feature type="binding site" evidence="15">
    <location>
        <position position="180"/>
    </location>
    <ligand>
        <name>NADP(+)</name>
        <dbReference type="ChEBI" id="CHEBI:58349"/>
    </ligand>
</feature>
<dbReference type="RefSeq" id="WP_022429449.1">
    <property type="nucleotide sequence ID" value="NZ_CAJLAM010000031.1"/>
</dbReference>
<dbReference type="GO" id="GO:0009089">
    <property type="term" value="P:lysine biosynthetic process via diaminopimelate"/>
    <property type="evidence" value="ECO:0007669"/>
    <property type="project" value="UniProtKB-UniRule"/>
</dbReference>
<dbReference type="UniPathway" id="UPA00051">
    <property type="reaction ID" value="UER00464"/>
</dbReference>
<keyword evidence="9 15" id="KW-0521">NADP</keyword>
<evidence type="ECO:0000256" key="10">
    <source>
        <dbReference type="ARBA" id="ARBA00022915"/>
    </source>
</evidence>
<keyword evidence="8 15" id="KW-0791">Threonine biosynthesis</keyword>
<comment type="similarity">
    <text evidence="4 15">Belongs to the aspartate-semialdehyde dehydrogenase family.</text>
</comment>
<feature type="binding site" evidence="15">
    <location>
        <position position="313"/>
    </location>
    <ligand>
        <name>NADP(+)</name>
        <dbReference type="ChEBI" id="CHEBI:58349"/>
    </ligand>
</feature>
<accession>A0A3R6MNW7</accession>
<dbReference type="PANTHER" id="PTHR46278">
    <property type="entry name" value="DEHYDROGENASE, PUTATIVE-RELATED"/>
    <property type="match status" value="1"/>
</dbReference>
<comment type="function">
    <text evidence="15">Catalyzes the NADPH-dependent formation of L-aspartate-semialdehyde (L-ASA) by the reductive dephosphorylation of L-aspartyl-4-phosphate.</text>
</comment>
<evidence type="ECO:0000256" key="16">
    <source>
        <dbReference type="PIRSR" id="PIRSR000148-1"/>
    </source>
</evidence>
<comment type="caution">
    <text evidence="15">Lacks conserved residue(s) required for the propagation of feature annotation.</text>
</comment>
<dbReference type="Gene3D" id="3.40.50.720">
    <property type="entry name" value="NAD(P)-binding Rossmann-like Domain"/>
    <property type="match status" value="1"/>
</dbReference>
<feature type="domain" description="Semialdehyde dehydrogenase NAD-binding" evidence="17">
    <location>
        <begin position="2"/>
        <end position="118"/>
    </location>
</feature>
<evidence type="ECO:0000256" key="13">
    <source>
        <dbReference type="ARBA" id="ARBA00023167"/>
    </source>
</evidence>
<feature type="binding site" evidence="15">
    <location>
        <position position="98"/>
    </location>
    <ligand>
        <name>phosphate</name>
        <dbReference type="ChEBI" id="CHEBI:43474"/>
    </ligand>
</feature>
<comment type="subunit">
    <text evidence="5 15">Homodimer.</text>
</comment>
<comment type="pathway">
    <text evidence="1 15">Amino-acid biosynthesis; L-methionine biosynthesis via de novo pathway; L-homoserine from L-aspartate: step 2/3.</text>
</comment>
<evidence type="ECO:0000259" key="17">
    <source>
        <dbReference type="SMART" id="SM00859"/>
    </source>
</evidence>
<dbReference type="Pfam" id="PF01118">
    <property type="entry name" value="Semialdhyde_dh"/>
    <property type="match status" value="1"/>
</dbReference>
<keyword evidence="19" id="KW-1185">Reference proteome</keyword>
<comment type="catalytic activity">
    <reaction evidence="14 15">
        <text>L-aspartate 4-semialdehyde + phosphate + NADP(+) = 4-phospho-L-aspartate + NADPH + H(+)</text>
        <dbReference type="Rhea" id="RHEA:24284"/>
        <dbReference type="ChEBI" id="CHEBI:15378"/>
        <dbReference type="ChEBI" id="CHEBI:43474"/>
        <dbReference type="ChEBI" id="CHEBI:57535"/>
        <dbReference type="ChEBI" id="CHEBI:57783"/>
        <dbReference type="ChEBI" id="CHEBI:58349"/>
        <dbReference type="ChEBI" id="CHEBI:537519"/>
        <dbReference type="EC" id="1.2.1.11"/>
    </reaction>
</comment>
<dbReference type="CDD" id="cd18131">
    <property type="entry name" value="ASADH_C_bac_euk_like"/>
    <property type="match status" value="1"/>
</dbReference>